<sequence>MRTEGISLGTHGCVSQGLGDVCFLKLRKFGENLGGCHLVRDHRDHSRHWDAQPRMHGMPPITSGSMVTRVTRMSIRLAGDSTLGRFSTSRLGLSSAKSKPEGDFGTACGAVSGGDAGVVALAEGVDDGQSKPGAAGGARGVGGFRESRADCGEQFGVASWTPQGEFEFGGQEAKGVRSSWPASLTN</sequence>
<dbReference type="AlphaFoldDB" id="Q8VJ94"/>
<evidence type="ECO:0000313" key="1">
    <source>
        <dbReference type="EMBL" id="AAK47405.1"/>
    </source>
</evidence>
<reference evidence="1 2" key="1">
    <citation type="journal article" date="2002" name="J. Bacteriol.">
        <title>Whole-genome comparison of Mycobacterium tuberculosis clinical and laboratory strains.</title>
        <authorList>
            <person name="Fleischmann R.D."/>
            <person name="Alland D."/>
            <person name="Eisen J.A."/>
            <person name="Carpenter L."/>
            <person name="White O."/>
            <person name="Peterson J."/>
            <person name="DeBoy R."/>
            <person name="Dodson R."/>
            <person name="Gwinn M."/>
            <person name="Haft D."/>
            <person name="Hickey E."/>
            <person name="Kolonay J.F."/>
            <person name="Nelson W.C."/>
            <person name="Umayam L.A."/>
            <person name="Ermolaeva M."/>
            <person name="Salzberg S.L."/>
            <person name="Delcher A."/>
            <person name="Utterback T."/>
            <person name="Weidman J."/>
            <person name="Khouri H."/>
            <person name="Gill J."/>
            <person name="Mikula A."/>
            <person name="Bishai W."/>
            <person name="Jacobs Jr W.R.Jr."/>
            <person name="Venter J.C."/>
            <person name="Fraser C.M."/>
        </authorList>
    </citation>
    <scope>NUCLEOTIDE SEQUENCE [LARGE SCALE GENOMIC DNA]</scope>
    <source>
        <strain evidence="2">CDC 1551 / Oshkosh</strain>
    </source>
</reference>
<dbReference type="Proteomes" id="UP000001020">
    <property type="component" value="Chromosome"/>
</dbReference>
<dbReference type="HOGENOM" id="CLU_1452966_0_0_11"/>
<accession>Q8VJ94</accession>
<evidence type="ECO:0000313" key="2">
    <source>
        <dbReference type="Proteomes" id="UP000001020"/>
    </source>
</evidence>
<dbReference type="KEGG" id="mtc:MT3076"/>
<keyword evidence="2" id="KW-1185">Reference proteome</keyword>
<proteinExistence type="predicted"/>
<name>Q8VJ94_MYCTO</name>
<dbReference type="EMBL" id="AE000516">
    <property type="protein sequence ID" value="AAK47405.1"/>
    <property type="molecule type" value="Genomic_DNA"/>
</dbReference>
<protein>
    <submittedName>
        <fullName evidence="1">Uncharacterized protein</fullName>
    </submittedName>
</protein>
<organism evidence="1 2">
    <name type="scientific">Mycobacterium tuberculosis (strain CDC 1551 / Oshkosh)</name>
    <dbReference type="NCBI Taxonomy" id="83331"/>
    <lineage>
        <taxon>Bacteria</taxon>
        <taxon>Bacillati</taxon>
        <taxon>Actinomycetota</taxon>
        <taxon>Actinomycetes</taxon>
        <taxon>Mycobacteriales</taxon>
        <taxon>Mycobacteriaceae</taxon>
        <taxon>Mycobacterium</taxon>
        <taxon>Mycobacterium tuberculosis complex</taxon>
    </lineage>
</organism>
<gene>
    <name evidence="1" type="ordered locus">MT3076</name>
</gene>